<protein>
    <submittedName>
        <fullName evidence="1">Uncharacterized protein</fullName>
    </submittedName>
</protein>
<dbReference type="EMBL" id="LBTH01000015">
    <property type="protein sequence ID" value="KKQ35799.1"/>
    <property type="molecule type" value="Genomic_DNA"/>
</dbReference>
<accession>A0A0G0JG78</accession>
<dbReference type="AlphaFoldDB" id="A0A0G0JG78"/>
<proteinExistence type="predicted"/>
<reference evidence="1 2" key="1">
    <citation type="journal article" date="2015" name="Nature">
        <title>rRNA introns, odd ribosomes, and small enigmatic genomes across a large radiation of phyla.</title>
        <authorList>
            <person name="Brown C.T."/>
            <person name="Hug L.A."/>
            <person name="Thomas B.C."/>
            <person name="Sharon I."/>
            <person name="Castelle C.J."/>
            <person name="Singh A."/>
            <person name="Wilkins M.J."/>
            <person name="Williams K.H."/>
            <person name="Banfield J.F."/>
        </authorList>
    </citation>
    <scope>NUCLEOTIDE SEQUENCE [LARGE SCALE GENOMIC DNA]</scope>
</reference>
<comment type="caution">
    <text evidence="1">The sequence shown here is derived from an EMBL/GenBank/DDBJ whole genome shotgun (WGS) entry which is preliminary data.</text>
</comment>
<organism evidence="1 2">
    <name type="scientific">candidate division WS6 bacterium GW2011_GWA2_37_6</name>
    <dbReference type="NCBI Taxonomy" id="1619087"/>
    <lineage>
        <taxon>Bacteria</taxon>
        <taxon>Candidatus Dojkabacteria</taxon>
    </lineage>
</organism>
<evidence type="ECO:0000313" key="1">
    <source>
        <dbReference type="EMBL" id="KKQ35799.1"/>
    </source>
</evidence>
<evidence type="ECO:0000313" key="2">
    <source>
        <dbReference type="Proteomes" id="UP000034852"/>
    </source>
</evidence>
<name>A0A0G0JG78_9BACT</name>
<dbReference type="Proteomes" id="UP000034852">
    <property type="component" value="Unassembled WGS sequence"/>
</dbReference>
<gene>
    <name evidence="1" type="ORF">US52_C0015G0008</name>
</gene>
<sequence length="43" mass="5017">MANLADYDLLWLIMTETTPEVSFLYITVSDNFPFENRPVKLHA</sequence>